<dbReference type="GO" id="GO:0000287">
    <property type="term" value="F:magnesium ion binding"/>
    <property type="evidence" value="ECO:0007669"/>
    <property type="project" value="UniProtKB-UniRule"/>
</dbReference>
<evidence type="ECO:0000313" key="13">
    <source>
        <dbReference type="Proteomes" id="UP000236311"/>
    </source>
</evidence>
<reference evidence="12 13" key="1">
    <citation type="submission" date="2018-01" db="EMBL/GenBank/DDBJ databases">
        <authorList>
            <person name="Gaut B.S."/>
            <person name="Morton B.R."/>
            <person name="Clegg M.T."/>
            <person name="Duvall M.R."/>
        </authorList>
    </citation>
    <scope>NUCLEOTIDE SEQUENCE [LARGE SCALE GENOMIC DNA]</scope>
    <source>
        <strain evidence="12">GP69</strain>
    </source>
</reference>
<dbReference type="GO" id="GO:0009102">
    <property type="term" value="P:biotin biosynthetic process"/>
    <property type="evidence" value="ECO:0007669"/>
    <property type="project" value="UniProtKB-UniRule"/>
</dbReference>
<gene>
    <name evidence="11 12" type="primary">bioW</name>
    <name evidence="12" type="ORF">AMURIS_01310</name>
</gene>
<keyword evidence="5 11" id="KW-0436">Ligase</keyword>
<evidence type="ECO:0000256" key="1">
    <source>
        <dbReference type="ARBA" id="ARBA00001946"/>
    </source>
</evidence>
<dbReference type="InterPro" id="IPR005499">
    <property type="entry name" value="BioW"/>
</dbReference>
<evidence type="ECO:0000256" key="11">
    <source>
        <dbReference type="HAMAP-Rule" id="MF_00668"/>
    </source>
</evidence>
<name>A0A2K4ZDR8_9FIRM</name>
<comment type="pathway">
    <text evidence="2 11">Metabolic intermediate metabolism; pimeloyl-CoA biosynthesis; pimeloyl-CoA from pimelate: step 1/1.</text>
</comment>
<keyword evidence="9 11" id="KW-0460">Magnesium</keyword>
<evidence type="ECO:0000256" key="7">
    <source>
        <dbReference type="ARBA" id="ARBA00022756"/>
    </source>
</evidence>
<dbReference type="EC" id="6.2.1.14" evidence="4 11"/>
<keyword evidence="6 11" id="KW-0547">Nucleotide-binding</keyword>
<comment type="catalytic activity">
    <reaction evidence="10 11">
        <text>heptanedioate + ATP + CoA = 6-carboxyhexanoyl-CoA + AMP + diphosphate</text>
        <dbReference type="Rhea" id="RHEA:14781"/>
        <dbReference type="ChEBI" id="CHEBI:30616"/>
        <dbReference type="ChEBI" id="CHEBI:33019"/>
        <dbReference type="ChEBI" id="CHEBI:36165"/>
        <dbReference type="ChEBI" id="CHEBI:57287"/>
        <dbReference type="ChEBI" id="CHEBI:57360"/>
        <dbReference type="ChEBI" id="CHEBI:456215"/>
        <dbReference type="EC" id="6.2.1.14"/>
    </reaction>
</comment>
<dbReference type="Proteomes" id="UP000236311">
    <property type="component" value="Unassembled WGS sequence"/>
</dbReference>
<dbReference type="UniPathway" id="UPA00999">
    <property type="reaction ID" value="UER00351"/>
</dbReference>
<dbReference type="AlphaFoldDB" id="A0A2K4ZDR8"/>
<proteinExistence type="inferred from homology"/>
<evidence type="ECO:0000256" key="4">
    <source>
        <dbReference type="ARBA" id="ARBA00012984"/>
    </source>
</evidence>
<evidence type="ECO:0000256" key="3">
    <source>
        <dbReference type="ARBA" id="ARBA00011738"/>
    </source>
</evidence>
<dbReference type="EMBL" id="OFSM01000005">
    <property type="protein sequence ID" value="SOY28600.1"/>
    <property type="molecule type" value="Genomic_DNA"/>
</dbReference>
<dbReference type="Pfam" id="PF03744">
    <property type="entry name" value="BioW"/>
    <property type="match status" value="1"/>
</dbReference>
<keyword evidence="13" id="KW-1185">Reference proteome</keyword>
<evidence type="ECO:0000256" key="2">
    <source>
        <dbReference type="ARBA" id="ARBA00005075"/>
    </source>
</evidence>
<evidence type="ECO:0000256" key="9">
    <source>
        <dbReference type="ARBA" id="ARBA00022842"/>
    </source>
</evidence>
<dbReference type="NCBIfam" id="TIGR01204">
    <property type="entry name" value="bioW"/>
    <property type="match status" value="1"/>
</dbReference>
<evidence type="ECO:0000256" key="6">
    <source>
        <dbReference type="ARBA" id="ARBA00022741"/>
    </source>
</evidence>
<dbReference type="OrthoDB" id="9792985at2"/>
<evidence type="ECO:0000256" key="10">
    <source>
        <dbReference type="ARBA" id="ARBA00049553"/>
    </source>
</evidence>
<protein>
    <recommendedName>
        <fullName evidence="4 11">6-carboxyhexanoate--CoA ligase</fullName>
        <ecNumber evidence="4 11">6.2.1.14</ecNumber>
    </recommendedName>
    <alternativeName>
        <fullName evidence="11">Pimeloyl-CoA synthase</fullName>
    </alternativeName>
</protein>
<comment type="cofactor">
    <cofactor evidence="1 11">
        <name>Mg(2+)</name>
        <dbReference type="ChEBI" id="CHEBI:18420"/>
    </cofactor>
</comment>
<evidence type="ECO:0000256" key="8">
    <source>
        <dbReference type="ARBA" id="ARBA00022840"/>
    </source>
</evidence>
<comment type="subunit">
    <text evidence="3 11">Homodimer.</text>
</comment>
<dbReference type="NCBIfam" id="NF002360">
    <property type="entry name" value="PRK01322.1"/>
    <property type="match status" value="1"/>
</dbReference>
<sequence length="242" mass="27615">MNRYSIKMRASNKEEGHISGAEKIIPEEELEQYCSRLLARALRHSKGKPDFINLKIEAVREEEILHLFALNVTTVETADAGEGMDVVRGYLHRLGLERTEEILALWKQTYAMRGAMLLDADTLQRLEPDRERGIRATYMDMETEDTERQSACGGKNHFNEALVLATKVVSHPNIVAELCISDDPDYVTGYIASGTFGYVRITRLKEMGSPNGGRIFLFRGNEREREECIRYLQQQKVLVHIP</sequence>
<comment type="function">
    <text evidence="11">Catalyzes the transformation of pimelate into pimeloyl-CoA with concomitant hydrolysis of ATP to AMP.</text>
</comment>
<evidence type="ECO:0000256" key="5">
    <source>
        <dbReference type="ARBA" id="ARBA00022598"/>
    </source>
</evidence>
<dbReference type="HAMAP" id="MF_00668">
    <property type="entry name" value="BioW"/>
    <property type="match status" value="1"/>
</dbReference>
<keyword evidence="7 11" id="KW-0093">Biotin biosynthesis</keyword>
<dbReference type="GO" id="GO:0042410">
    <property type="term" value="F:6-carboxyhexanoate-CoA ligase activity"/>
    <property type="evidence" value="ECO:0007669"/>
    <property type="project" value="UniProtKB-UniRule"/>
</dbReference>
<keyword evidence="8 11" id="KW-0067">ATP-binding</keyword>
<dbReference type="RefSeq" id="WP_103238721.1">
    <property type="nucleotide sequence ID" value="NZ_JANJZD010000005.1"/>
</dbReference>
<dbReference type="GO" id="GO:0005524">
    <property type="term" value="F:ATP binding"/>
    <property type="evidence" value="ECO:0007669"/>
    <property type="project" value="UniProtKB-KW"/>
</dbReference>
<organism evidence="12 13">
    <name type="scientific">Acetatifactor muris</name>
    <dbReference type="NCBI Taxonomy" id="879566"/>
    <lineage>
        <taxon>Bacteria</taxon>
        <taxon>Bacillati</taxon>
        <taxon>Bacillota</taxon>
        <taxon>Clostridia</taxon>
        <taxon>Lachnospirales</taxon>
        <taxon>Lachnospiraceae</taxon>
        <taxon>Acetatifactor</taxon>
    </lineage>
</organism>
<comment type="similarity">
    <text evidence="11">Belongs to the BioW family.</text>
</comment>
<evidence type="ECO:0000313" key="12">
    <source>
        <dbReference type="EMBL" id="SOY28600.1"/>
    </source>
</evidence>
<accession>A0A2K4ZDR8</accession>